<evidence type="ECO:0000313" key="4">
    <source>
        <dbReference type="Proteomes" id="UP001303473"/>
    </source>
</evidence>
<dbReference type="EMBL" id="MU853918">
    <property type="protein sequence ID" value="KAK3935548.1"/>
    <property type="molecule type" value="Genomic_DNA"/>
</dbReference>
<sequence length="573" mass="64851">MQTISEKPVVALVAAWTGRKTQEPASQLDRDLLVADALNNMSRSHLCGLPDIVLLRIMKLLDPTDLQCLRRTSRVFLRLFSSRVFRSYHDSSPVNLSWQPFFPWTIPRQGFEFWTPELRRLLQRDATNKLCADCQDGATRWEWHWNLSFKKLTTTHKHCSGCGVKHPLAYFSRAQRSHVGARCIGQRGYVRLCEHRVLRWKTVAGIGKQLAKLDTRKPIRIRLLECRDPSHLPAHHDIVPEMGYPSATIEGSSTTAIRLVMEWSGHLLIPERSGDSKGRRFTPGEITDLLKEFRQGVAEFIVPQSAPGSLPEMRCFDPNRCRCLHYVAFKDVPWSGWQLARPAMNSSHQSCRTDARCRLPPLSPPFGGTSVKQGADRKTGSHISRTILGHLSGTRIDINHCVGGGLCLDMTYRRFILLAARGEACHVVTPSWYESVDPASYRLVDGTKAYDGLSCRDDPECASYYRYLERPIPRQCRGSHGVGWLHADIRPSSSPSDWWEERCDSSVISGEPEARFGRFQAFVDWLQLFSPSLGWALFAAMMLPHVLPLFYVILAPLQGLLLSPVVTGWRLIG</sequence>
<dbReference type="Pfam" id="PF00646">
    <property type="entry name" value="F-box"/>
    <property type="match status" value="1"/>
</dbReference>
<dbReference type="Proteomes" id="UP001303473">
    <property type="component" value="Unassembled WGS sequence"/>
</dbReference>
<dbReference type="InterPro" id="IPR036047">
    <property type="entry name" value="F-box-like_dom_sf"/>
</dbReference>
<feature type="domain" description="F-box" evidence="2">
    <location>
        <begin position="43"/>
        <end position="88"/>
    </location>
</feature>
<protein>
    <recommendedName>
        <fullName evidence="2">F-box domain-containing protein</fullName>
    </recommendedName>
</protein>
<dbReference type="AlphaFoldDB" id="A0AAN6MZR8"/>
<dbReference type="PROSITE" id="PS50181">
    <property type="entry name" value="FBOX"/>
    <property type="match status" value="1"/>
</dbReference>
<dbReference type="SUPFAM" id="SSF81383">
    <property type="entry name" value="F-box domain"/>
    <property type="match status" value="1"/>
</dbReference>
<evidence type="ECO:0000313" key="3">
    <source>
        <dbReference type="EMBL" id="KAK3935548.1"/>
    </source>
</evidence>
<gene>
    <name evidence="3" type="ORF">QBC46DRAFT_297878</name>
</gene>
<evidence type="ECO:0000256" key="1">
    <source>
        <dbReference type="SAM" id="Phobius"/>
    </source>
</evidence>
<proteinExistence type="predicted"/>
<keyword evidence="1" id="KW-1133">Transmembrane helix</keyword>
<keyword evidence="1" id="KW-0812">Transmembrane</keyword>
<reference evidence="4" key="1">
    <citation type="journal article" date="2023" name="Mol. Phylogenet. Evol.">
        <title>Genome-scale phylogeny and comparative genomics of the fungal order Sordariales.</title>
        <authorList>
            <person name="Hensen N."/>
            <person name="Bonometti L."/>
            <person name="Westerberg I."/>
            <person name="Brannstrom I.O."/>
            <person name="Guillou S."/>
            <person name="Cros-Aarteil S."/>
            <person name="Calhoun S."/>
            <person name="Haridas S."/>
            <person name="Kuo A."/>
            <person name="Mondo S."/>
            <person name="Pangilinan J."/>
            <person name="Riley R."/>
            <person name="LaButti K."/>
            <person name="Andreopoulos B."/>
            <person name="Lipzen A."/>
            <person name="Chen C."/>
            <person name="Yan M."/>
            <person name="Daum C."/>
            <person name="Ng V."/>
            <person name="Clum A."/>
            <person name="Steindorff A."/>
            <person name="Ohm R.A."/>
            <person name="Martin F."/>
            <person name="Silar P."/>
            <person name="Natvig D.O."/>
            <person name="Lalanne C."/>
            <person name="Gautier V."/>
            <person name="Ament-Velasquez S.L."/>
            <person name="Kruys A."/>
            <person name="Hutchinson M.I."/>
            <person name="Powell A.J."/>
            <person name="Barry K."/>
            <person name="Miller A.N."/>
            <person name="Grigoriev I.V."/>
            <person name="Debuchy R."/>
            <person name="Gladieux P."/>
            <person name="Hiltunen Thoren M."/>
            <person name="Johannesson H."/>
        </authorList>
    </citation>
    <scope>NUCLEOTIDE SEQUENCE [LARGE SCALE GENOMIC DNA]</scope>
    <source>
        <strain evidence="4">CBS 340.73</strain>
    </source>
</reference>
<name>A0AAN6MZR8_9PEZI</name>
<feature type="transmembrane region" description="Helical" evidence="1">
    <location>
        <begin position="549"/>
        <end position="572"/>
    </location>
</feature>
<dbReference type="CDD" id="cd09917">
    <property type="entry name" value="F-box_SF"/>
    <property type="match status" value="1"/>
</dbReference>
<keyword evidence="4" id="KW-1185">Reference proteome</keyword>
<accession>A0AAN6MZR8</accession>
<evidence type="ECO:0000259" key="2">
    <source>
        <dbReference type="PROSITE" id="PS50181"/>
    </source>
</evidence>
<dbReference type="InterPro" id="IPR001810">
    <property type="entry name" value="F-box_dom"/>
</dbReference>
<keyword evidence="1" id="KW-0472">Membrane</keyword>
<organism evidence="3 4">
    <name type="scientific">Diplogelasinospora grovesii</name>
    <dbReference type="NCBI Taxonomy" id="303347"/>
    <lineage>
        <taxon>Eukaryota</taxon>
        <taxon>Fungi</taxon>
        <taxon>Dikarya</taxon>
        <taxon>Ascomycota</taxon>
        <taxon>Pezizomycotina</taxon>
        <taxon>Sordariomycetes</taxon>
        <taxon>Sordariomycetidae</taxon>
        <taxon>Sordariales</taxon>
        <taxon>Diplogelasinosporaceae</taxon>
        <taxon>Diplogelasinospora</taxon>
    </lineage>
</organism>
<comment type="caution">
    <text evidence="3">The sequence shown here is derived from an EMBL/GenBank/DDBJ whole genome shotgun (WGS) entry which is preliminary data.</text>
</comment>